<dbReference type="InterPro" id="IPR012334">
    <property type="entry name" value="Pectin_lyas_fold"/>
</dbReference>
<dbReference type="STRING" id="1073327.SAMN04488108_0738"/>
<evidence type="ECO:0000259" key="2">
    <source>
        <dbReference type="Pfam" id="PF13229"/>
    </source>
</evidence>
<keyword evidence="5" id="KW-1185">Reference proteome</keyword>
<dbReference type="EMBL" id="FRXN01000001">
    <property type="protein sequence ID" value="SHO60349.1"/>
    <property type="molecule type" value="Genomic_DNA"/>
</dbReference>
<feature type="domain" description="Right handed beta helix" evidence="2">
    <location>
        <begin position="104"/>
        <end position="242"/>
    </location>
</feature>
<gene>
    <name evidence="4" type="ORF">SAMN04488108_0738</name>
</gene>
<evidence type="ECO:0000259" key="3">
    <source>
        <dbReference type="Pfam" id="PF18962"/>
    </source>
</evidence>
<dbReference type="Pfam" id="PF18962">
    <property type="entry name" value="Por_Secre_tail"/>
    <property type="match status" value="1"/>
</dbReference>
<reference evidence="5" key="1">
    <citation type="submission" date="2016-12" db="EMBL/GenBank/DDBJ databases">
        <authorList>
            <person name="Varghese N."/>
            <person name="Submissions S."/>
        </authorList>
    </citation>
    <scope>NUCLEOTIDE SEQUENCE [LARGE SCALE GENOMIC DNA]</scope>
    <source>
        <strain evidence="5">DSM 25035</strain>
    </source>
</reference>
<dbReference type="Gene3D" id="2.160.20.10">
    <property type="entry name" value="Single-stranded right-handed beta-helix, Pectin lyase-like"/>
    <property type="match status" value="1"/>
</dbReference>
<dbReference type="InterPro" id="IPR026444">
    <property type="entry name" value="Secre_tail"/>
</dbReference>
<dbReference type="Proteomes" id="UP000184609">
    <property type="component" value="Unassembled WGS sequence"/>
</dbReference>
<feature type="chain" id="PRO_5011980417" evidence="1">
    <location>
        <begin position="23"/>
        <end position="1395"/>
    </location>
</feature>
<keyword evidence="1" id="KW-0732">Signal</keyword>
<dbReference type="Pfam" id="PF13229">
    <property type="entry name" value="Beta_helix"/>
    <property type="match status" value="1"/>
</dbReference>
<dbReference type="OrthoDB" id="966171at2"/>
<name>A0A1M7Z653_9BACT</name>
<evidence type="ECO:0000313" key="5">
    <source>
        <dbReference type="Proteomes" id="UP000184609"/>
    </source>
</evidence>
<dbReference type="InterPro" id="IPR039448">
    <property type="entry name" value="Beta_helix"/>
</dbReference>
<dbReference type="RefSeq" id="WP_073570377.1">
    <property type="nucleotide sequence ID" value="NZ_FRXN01000001.1"/>
</dbReference>
<sequence>MRSFFKSFIFLISFLSFSSSFAGIKYASPNGNDSNSGTEISKPLSLSFAFSNQSPLNFGDTLLLLDGQYNGNFTLDKSGSIDKPIYILPQNSGKVFINPGENKTNGKAIVINGSNVWLIGLHISSSSLVKRADLGENVQNESGITVFGENVKLINCWIYDVPGVALELWRSSLDLEVYGCVIFNNGTQSSLRGTGHGLYIQHNQIDKPKIIRNNIVFQNASQGIDIYTTDPVNGGINVIENTSFNTGAIANFDGFVFRPPHNLTIGSKNNLSYEMKVYDNIFYSDLQGGRLTVNQVSNVTIGRTYQPNDKIEFYNNLLVGGRNVVEFQPLENLKFTGNTFYNNHGKFFQFLTLPTSMDGTYWDKNFYYQTSSDDFPFTGNDFDQWKISSGFDLQSTYSKSFPQDPKVTIRQNKYETGKYYVTIVNPGKTSSVKVDFSQFGIENGSTFQIIDIQNPFYSDYFVDGAYSGQSLEFPMNHNLSLAPKGNMPNKPVHTDESFGVFQVIFKSENYIPVFKSQIELALNENGVASTDLADYLENEPAQNWTGEFSKGPNFNCENIGTNEVQVKVLDGEGNEWTQVVKVIVKDLLPPSLQVESKTLEFDKSKGILEVVPDQFITSLDDNCGIESITLNKSRFECSDLESSQEITLLVKDKSGNQTSKSVIVEFTIVESQKVSLQATGPLYSGETVELTLGNELDFEVINWFKDGEIMDGVQGKTIAISQAGNYFASIQLTSGCVVESNHLQISQADVPYPPVKDLIELELDENGEASLQISDLFTSWPTEQELIITTSSLIFDCGDLGENIVSIHVENLTGQVWEETTTVLVKDNEKPFLVLKDPSLVFDLSKGFIELTSSMFIESTSDNCEVASISLNKSRFICSDLDSPQEIKVTVKDKSGNETFKTISIEFSIIESQKVSLQANKPLYSGGTVELTLGEELDYEVISWYRNGSIMDGIKGETIVVNQVGNYFATLRLASGCIVESKKLEVSATDVPFAQVKDLIELELDENGSASMEISDLFTSWPPSQELEITTSDLVFDCEELGEHTIEIRIESQSGQVWEEKTTVLVRDNLKPVIVSKDLSLNFDPSIGAIDLTPEMFVESATDNCGIKSLAISQQEIGCGDFASETLIEIRAEDNSGNVTETTATLNLTWVDSKPIFIEGVTELCEGNSTELSLSSEAEFEVIRWRRNGVEISGELGKTLTIEEGGAYHAVIRYSGGCLAETGVFEVKLIDIPQGEITVDGNILIAPEGMYSYQWFRNGQAISGASNQTFEVIQMGSFSVSITSELGCSAQLQAVEMTISGLPGGKQFEAEALVIYPNPSKAEVVFEPKGDLEFAENSWKVYDLNGKDVGQSVFMIHQSPKQIKLDISTLASGTYSVMIESQDHRIFLGRFIKLD</sequence>
<organism evidence="4 5">
    <name type="scientific">Algoriphagus zhangzhouensis</name>
    <dbReference type="NCBI Taxonomy" id="1073327"/>
    <lineage>
        <taxon>Bacteria</taxon>
        <taxon>Pseudomonadati</taxon>
        <taxon>Bacteroidota</taxon>
        <taxon>Cytophagia</taxon>
        <taxon>Cytophagales</taxon>
        <taxon>Cyclobacteriaceae</taxon>
        <taxon>Algoriphagus</taxon>
    </lineage>
</organism>
<feature type="signal peptide" evidence="1">
    <location>
        <begin position="1"/>
        <end position="22"/>
    </location>
</feature>
<accession>A0A1M7Z653</accession>
<protein>
    <submittedName>
        <fullName evidence="4">Por secretion system C-terminal sorting domain-containing protein</fullName>
    </submittedName>
</protein>
<proteinExistence type="predicted"/>
<evidence type="ECO:0000313" key="4">
    <source>
        <dbReference type="EMBL" id="SHO60349.1"/>
    </source>
</evidence>
<dbReference type="InterPro" id="IPR011050">
    <property type="entry name" value="Pectin_lyase_fold/virulence"/>
</dbReference>
<feature type="domain" description="Secretion system C-terminal sorting" evidence="3">
    <location>
        <begin position="1315"/>
        <end position="1386"/>
    </location>
</feature>
<dbReference type="NCBIfam" id="TIGR04183">
    <property type="entry name" value="Por_Secre_tail"/>
    <property type="match status" value="1"/>
</dbReference>
<evidence type="ECO:0000256" key="1">
    <source>
        <dbReference type="SAM" id="SignalP"/>
    </source>
</evidence>
<dbReference type="SUPFAM" id="SSF51126">
    <property type="entry name" value="Pectin lyase-like"/>
    <property type="match status" value="1"/>
</dbReference>